<evidence type="ECO:0000313" key="2">
    <source>
        <dbReference type="EMBL" id="CAG8454547.1"/>
    </source>
</evidence>
<protein>
    <submittedName>
        <fullName evidence="2">5922_t:CDS:1</fullName>
    </submittedName>
</protein>
<reference evidence="2" key="1">
    <citation type="submission" date="2021-06" db="EMBL/GenBank/DDBJ databases">
        <authorList>
            <person name="Kallberg Y."/>
            <person name="Tangrot J."/>
            <person name="Rosling A."/>
        </authorList>
    </citation>
    <scope>NUCLEOTIDE SEQUENCE</scope>
    <source>
        <strain evidence="2">AZ414A</strain>
    </source>
</reference>
<dbReference type="EMBL" id="CAJVPK010000125">
    <property type="protein sequence ID" value="CAG8454547.1"/>
    <property type="molecule type" value="Genomic_DNA"/>
</dbReference>
<dbReference type="Proteomes" id="UP000789706">
    <property type="component" value="Unassembled WGS sequence"/>
</dbReference>
<organism evidence="2 3">
    <name type="scientific">Diversispora eburnea</name>
    <dbReference type="NCBI Taxonomy" id="1213867"/>
    <lineage>
        <taxon>Eukaryota</taxon>
        <taxon>Fungi</taxon>
        <taxon>Fungi incertae sedis</taxon>
        <taxon>Mucoromycota</taxon>
        <taxon>Glomeromycotina</taxon>
        <taxon>Glomeromycetes</taxon>
        <taxon>Diversisporales</taxon>
        <taxon>Diversisporaceae</taxon>
        <taxon>Diversispora</taxon>
    </lineage>
</organism>
<dbReference type="OrthoDB" id="2275774at2759"/>
<evidence type="ECO:0000256" key="1">
    <source>
        <dbReference type="SAM" id="MobiDB-lite"/>
    </source>
</evidence>
<accession>A0A9N8VLH4</accession>
<feature type="compositionally biased region" description="Polar residues" evidence="1">
    <location>
        <begin position="1"/>
        <end position="22"/>
    </location>
</feature>
<sequence length="453" mass="52223">MPRSNANQPYQNNHNGTSNDSRLQLPLSVVEIATPSTLSSMPNQIERFSTSSSINDIFKSSRHLSNHLHNQNEYHRSQQNQESDNNTPISTTNVILDYLLYLSINARLEQAKNDLQDLTEQPSTIASHRKKGQGVDAIVEETSLSLPLPLKHRLCLCQLLHLVFDRSNLTSSSPLKSTRILQSSTNKRKLPSNLAKFEKHFKNPLLSRCRKHRLDICNECNQNPDQIFTFSPWSRKRTKPIPTRKTAPGLIDSIPVFINNNAITYRLTHKKSGFEQNEPSILVKPIWYDLLLSLLTQSAIECYLCDSYSSIDALLEIFSYGDIDPSDYHSDDSESEDENPHIAANRADDYLLWQRTKFLDEFREKKKERMEEFLNVKGKLEQHFENLAIKYPLRHLEEEMLGYCRNVANSQNIIMNLVQHENNGERVDDVNETKKRRVSESVDKSMLSKKIKN</sequence>
<evidence type="ECO:0000313" key="3">
    <source>
        <dbReference type="Proteomes" id="UP000789706"/>
    </source>
</evidence>
<feature type="region of interest" description="Disordered" evidence="1">
    <location>
        <begin position="1"/>
        <end position="24"/>
    </location>
</feature>
<feature type="region of interest" description="Disordered" evidence="1">
    <location>
        <begin position="428"/>
        <end position="453"/>
    </location>
</feature>
<name>A0A9N8VLH4_9GLOM</name>
<gene>
    <name evidence="2" type="ORF">DEBURN_LOCUS2338</name>
</gene>
<proteinExistence type="predicted"/>
<feature type="compositionally biased region" description="Basic and acidic residues" evidence="1">
    <location>
        <begin position="428"/>
        <end position="443"/>
    </location>
</feature>
<keyword evidence="3" id="KW-1185">Reference proteome</keyword>
<comment type="caution">
    <text evidence="2">The sequence shown here is derived from an EMBL/GenBank/DDBJ whole genome shotgun (WGS) entry which is preliminary data.</text>
</comment>
<dbReference type="AlphaFoldDB" id="A0A9N8VLH4"/>